<evidence type="ECO:0000259" key="2">
    <source>
        <dbReference type="Pfam" id="PF21302"/>
    </source>
</evidence>
<dbReference type="PIRSF" id="PIRSF018249">
    <property type="entry name" value="MyrA_prd"/>
    <property type="match status" value="1"/>
</dbReference>
<dbReference type="RefSeq" id="WP_191051052.1">
    <property type="nucleotide sequence ID" value="NZ_JACXRZ010000005.1"/>
</dbReference>
<comment type="caution">
    <text evidence="3">The sequence shown here is derived from an EMBL/GenBank/DDBJ whole genome shotgun (WGS) entry which is preliminary data.</text>
</comment>
<dbReference type="Proteomes" id="UP000653231">
    <property type="component" value="Unassembled WGS sequence"/>
</dbReference>
<feature type="domain" description="Methyltransferase" evidence="1">
    <location>
        <begin position="86"/>
        <end position="168"/>
    </location>
</feature>
<dbReference type="GO" id="GO:0032259">
    <property type="term" value="P:methylation"/>
    <property type="evidence" value="ECO:0007669"/>
    <property type="project" value="UniProtKB-KW"/>
</dbReference>
<dbReference type="SUPFAM" id="SSF53335">
    <property type="entry name" value="S-adenosyl-L-methionine-dependent methyltransferases"/>
    <property type="match status" value="1"/>
</dbReference>
<feature type="domain" description="23S rRNA (guanine(745)-N(1))-methyltransferase N-terminal" evidence="2">
    <location>
        <begin position="10"/>
        <end position="44"/>
    </location>
</feature>
<sequence length="278" mass="29705">MLADVVDHLICPACRTAIHLAEGSVRCAHGHSFDVARQGYVNMLTRPAGTADTSAMVAARARFLEAGHYAPLARRLARMCEGAAVVADAGAGTGYYLAAALGDDAVGIAIDVSKHALKRAARAHPRVGAVVADVWRPIPVGDDRVDVLLNVFAPRNAEEFARMLRPGGSLVVVTPGPGHLSPLVERLGLLSVDEDKDRRLDDTLGGRFARTAEETEEITLSLGHDEVEAVVGMGPSAWHTRPEDLAAKIAALPAPMPVTASFHITRWTARRRPSRTRK</sequence>
<dbReference type="InterPro" id="IPR016718">
    <property type="entry name" value="rRNA_m1G-MeTrfase_A_prd"/>
</dbReference>
<name>A0ABR8L4H8_9ACTN</name>
<reference evidence="3 4" key="1">
    <citation type="submission" date="2020-09" db="EMBL/GenBank/DDBJ databases">
        <title>Actinomycete isolated from the Camponotus japonicus Mayr.</title>
        <authorList>
            <person name="Gong X."/>
        </authorList>
    </citation>
    <scope>NUCLEOTIDE SEQUENCE [LARGE SCALE GENOMIC DNA]</scope>
    <source>
        <strain evidence="3 4">2C-HV3</strain>
    </source>
</reference>
<organism evidence="3 4">
    <name type="scientific">Microbispora bryophytorum subsp. camponoti</name>
    <dbReference type="NCBI Taxonomy" id="1677852"/>
    <lineage>
        <taxon>Bacteria</taxon>
        <taxon>Bacillati</taxon>
        <taxon>Actinomycetota</taxon>
        <taxon>Actinomycetes</taxon>
        <taxon>Streptosporangiales</taxon>
        <taxon>Streptosporangiaceae</taxon>
        <taxon>Microbispora</taxon>
    </lineage>
</organism>
<keyword evidence="3" id="KW-0808">Transferase</keyword>
<dbReference type="InterPro" id="IPR048647">
    <property type="entry name" value="RlmA_N"/>
</dbReference>
<evidence type="ECO:0000313" key="3">
    <source>
        <dbReference type="EMBL" id="MBD3143368.1"/>
    </source>
</evidence>
<keyword evidence="3" id="KW-0489">Methyltransferase</keyword>
<dbReference type="Gene3D" id="3.40.50.150">
    <property type="entry name" value="Vaccinia Virus protein VP39"/>
    <property type="match status" value="1"/>
</dbReference>
<accession>A0ABR8L4H8</accession>
<dbReference type="InterPro" id="IPR041698">
    <property type="entry name" value="Methyltransf_25"/>
</dbReference>
<keyword evidence="4" id="KW-1185">Reference proteome</keyword>
<dbReference type="InterPro" id="IPR029063">
    <property type="entry name" value="SAM-dependent_MTases_sf"/>
</dbReference>
<dbReference type="EMBL" id="JACXRZ010000005">
    <property type="protein sequence ID" value="MBD3143368.1"/>
    <property type="molecule type" value="Genomic_DNA"/>
</dbReference>
<dbReference type="Pfam" id="PF21302">
    <property type="entry name" value="Zn_ribbon_RlmA"/>
    <property type="match status" value="1"/>
</dbReference>
<dbReference type="Pfam" id="PF13649">
    <property type="entry name" value="Methyltransf_25"/>
    <property type="match status" value="1"/>
</dbReference>
<gene>
    <name evidence="3" type="ORF">IEQ31_09265</name>
</gene>
<evidence type="ECO:0000313" key="4">
    <source>
        <dbReference type="Proteomes" id="UP000653231"/>
    </source>
</evidence>
<proteinExistence type="predicted"/>
<dbReference type="GO" id="GO:0008168">
    <property type="term" value="F:methyltransferase activity"/>
    <property type="evidence" value="ECO:0007669"/>
    <property type="project" value="UniProtKB-KW"/>
</dbReference>
<protein>
    <submittedName>
        <fullName evidence="3">Methyltransferase domain-containing protein</fullName>
    </submittedName>
</protein>
<dbReference type="CDD" id="cd02440">
    <property type="entry name" value="AdoMet_MTases"/>
    <property type="match status" value="1"/>
</dbReference>
<evidence type="ECO:0000259" key="1">
    <source>
        <dbReference type="Pfam" id="PF13649"/>
    </source>
</evidence>
<dbReference type="NCBIfam" id="TIGR01053">
    <property type="entry name" value="LSD1"/>
    <property type="match status" value="1"/>
</dbReference>